<dbReference type="OMA" id="HKMASEV"/>
<feature type="domain" description="START" evidence="1">
    <location>
        <begin position="118"/>
        <end position="306"/>
    </location>
</feature>
<proteinExistence type="predicted"/>
<dbReference type="STRING" id="74649.A0A2P6QZV0"/>
<dbReference type="Pfam" id="PF01852">
    <property type="entry name" value="START"/>
    <property type="match status" value="1"/>
</dbReference>
<dbReference type="PROSITE" id="PS50848">
    <property type="entry name" value="START"/>
    <property type="match status" value="1"/>
</dbReference>
<dbReference type="AlphaFoldDB" id="A0A2P6QZV0"/>
<evidence type="ECO:0000259" key="1">
    <source>
        <dbReference type="PROSITE" id="PS50848"/>
    </source>
</evidence>
<dbReference type="SUPFAM" id="SSF55961">
    <property type="entry name" value="Bet v1-like"/>
    <property type="match status" value="1"/>
</dbReference>
<dbReference type="PANTHER" id="PTHR19308">
    <property type="entry name" value="PHOSPHATIDYLCHOLINE TRANSFER PROTEIN"/>
    <property type="match status" value="1"/>
</dbReference>
<dbReference type="EMBL" id="PDCK01000042">
    <property type="protein sequence ID" value="PRQ39711.1"/>
    <property type="molecule type" value="Genomic_DNA"/>
</dbReference>
<dbReference type="CDD" id="cd08870">
    <property type="entry name" value="START_STARD2_7-like"/>
    <property type="match status" value="1"/>
</dbReference>
<dbReference type="GO" id="GO:0008289">
    <property type="term" value="F:lipid binding"/>
    <property type="evidence" value="ECO:0007669"/>
    <property type="project" value="InterPro"/>
</dbReference>
<evidence type="ECO:0000313" key="3">
    <source>
        <dbReference type="Proteomes" id="UP000238479"/>
    </source>
</evidence>
<sequence>MNMIAELLLTVVCFVAAALIPLVSLSLINGCSWTWSWTSCSWSWSSSWRLPFVTLSLHDSALGRLLSCFNSHIQRVLSELVDDSYPPADQEQEPCLVNEEDLKVLVSHIEETDGGPPWNLMMEQSIPSLTYKAWYRDPPLGPTQYRTKTVFENVSPEVLRDFFWDDEFRPRWDKTLIHAKVLSVCLQTGTMIVHWIRKLPLLCCNREYIIIRRIFESASGYYCVTKATPYPSIPRLRKPKRVDVYHSSWHIRPVKPRNADQQMGSEVLLFHYEDIGLPREVVKMGVRAGMWNMVKKLHLGVQVYSMEKANDESPSFHAILAHITTKLPASPSTIMYHIPEVEAYENACQSQNPQEQVTEFIVQ</sequence>
<dbReference type="Gramene" id="PRQ39711">
    <property type="protein sequence ID" value="PRQ39711"/>
    <property type="gene ID" value="RchiOBHm_Chr4g0428201"/>
</dbReference>
<dbReference type="Proteomes" id="UP000238479">
    <property type="component" value="Chromosome 4"/>
</dbReference>
<name>A0A2P6QZV0_ROSCH</name>
<dbReference type="InterPro" id="IPR051213">
    <property type="entry name" value="START_lipid_transfer"/>
</dbReference>
<dbReference type="PANTHER" id="PTHR19308:SF58">
    <property type="entry name" value="POLYKETIDE CYCLASE_DEHYDRASE AND LIPID TRANSPORT SUPERFAMILY PROTEIN"/>
    <property type="match status" value="1"/>
</dbReference>
<keyword evidence="3" id="KW-1185">Reference proteome</keyword>
<dbReference type="GO" id="GO:0005737">
    <property type="term" value="C:cytoplasm"/>
    <property type="evidence" value="ECO:0007669"/>
    <property type="project" value="UniProtKB-ARBA"/>
</dbReference>
<dbReference type="Gene3D" id="3.30.530.20">
    <property type="match status" value="1"/>
</dbReference>
<comment type="caution">
    <text evidence="2">The sequence shown here is derived from an EMBL/GenBank/DDBJ whole genome shotgun (WGS) entry which is preliminary data.</text>
</comment>
<reference evidence="2 3" key="1">
    <citation type="journal article" date="2018" name="Nat. Genet.">
        <title>The Rosa genome provides new insights in the design of modern roses.</title>
        <authorList>
            <person name="Bendahmane M."/>
        </authorList>
    </citation>
    <scope>NUCLEOTIDE SEQUENCE [LARGE SCALE GENOMIC DNA]</scope>
    <source>
        <strain evidence="3">cv. Old Blush</strain>
    </source>
</reference>
<evidence type="ECO:0000313" key="2">
    <source>
        <dbReference type="EMBL" id="PRQ39711.1"/>
    </source>
</evidence>
<organism evidence="2 3">
    <name type="scientific">Rosa chinensis</name>
    <name type="common">China rose</name>
    <dbReference type="NCBI Taxonomy" id="74649"/>
    <lineage>
        <taxon>Eukaryota</taxon>
        <taxon>Viridiplantae</taxon>
        <taxon>Streptophyta</taxon>
        <taxon>Embryophyta</taxon>
        <taxon>Tracheophyta</taxon>
        <taxon>Spermatophyta</taxon>
        <taxon>Magnoliopsida</taxon>
        <taxon>eudicotyledons</taxon>
        <taxon>Gunneridae</taxon>
        <taxon>Pentapetalae</taxon>
        <taxon>rosids</taxon>
        <taxon>fabids</taxon>
        <taxon>Rosales</taxon>
        <taxon>Rosaceae</taxon>
        <taxon>Rosoideae</taxon>
        <taxon>Rosoideae incertae sedis</taxon>
        <taxon>Rosa</taxon>
    </lineage>
</organism>
<dbReference type="InterPro" id="IPR023393">
    <property type="entry name" value="START-like_dom_sf"/>
</dbReference>
<accession>A0A2P6QZV0</accession>
<dbReference type="InterPro" id="IPR002913">
    <property type="entry name" value="START_lipid-bd_dom"/>
</dbReference>
<protein>
    <submittedName>
        <fullName evidence="2">Putative START-like domain-containing protein</fullName>
    </submittedName>
</protein>
<gene>
    <name evidence="2" type="ORF">RchiOBHm_Chr4g0428201</name>
</gene>